<evidence type="ECO:0000313" key="1">
    <source>
        <dbReference type="EMBL" id="AMC10231.1"/>
    </source>
</evidence>
<evidence type="ECO:0000313" key="2">
    <source>
        <dbReference type="Proteomes" id="UP000059672"/>
    </source>
</evidence>
<protein>
    <recommendedName>
        <fullName evidence="3">SIMPL domain-containing protein</fullName>
    </recommendedName>
</protein>
<organism evidence="1 2">
    <name type="scientific">Lutibacter profundi</name>
    <dbReference type="NCBI Taxonomy" id="1622118"/>
    <lineage>
        <taxon>Bacteria</taxon>
        <taxon>Pseudomonadati</taxon>
        <taxon>Bacteroidota</taxon>
        <taxon>Flavobacteriia</taxon>
        <taxon>Flavobacteriales</taxon>
        <taxon>Flavobacteriaceae</taxon>
        <taxon>Lutibacter</taxon>
    </lineage>
</organism>
<dbReference type="EMBL" id="CP013355">
    <property type="protein sequence ID" value="AMC10231.1"/>
    <property type="molecule type" value="Genomic_DNA"/>
</dbReference>
<reference evidence="2" key="1">
    <citation type="submission" date="2015-12" db="EMBL/GenBank/DDBJ databases">
        <title>Complete genome sequence of Lutibacter profundus strain LP1.</title>
        <authorList>
            <person name="Wissuwa J."/>
            <person name="Le Moine Bauer S."/>
            <person name="Stokke R."/>
            <person name="Dahle H."/>
            <person name="Steen I.H."/>
        </authorList>
    </citation>
    <scope>NUCLEOTIDE SEQUENCE [LARGE SCALE GENOMIC DNA]</scope>
    <source>
        <strain evidence="2">LP1</strain>
    </source>
</reference>
<dbReference type="STRING" id="1622118.Lupro_02730"/>
<keyword evidence="2" id="KW-1185">Reference proteome</keyword>
<dbReference type="RefSeq" id="WP_068206074.1">
    <property type="nucleotide sequence ID" value="NZ_CP013355.1"/>
</dbReference>
<dbReference type="KEGG" id="lut:Lupro_02730"/>
<dbReference type="OrthoDB" id="1118849at2"/>
<dbReference type="Gene3D" id="3.30.110.170">
    <property type="entry name" value="Protein of unknown function (DUF541), domain 1"/>
    <property type="match status" value="1"/>
</dbReference>
<accession>A0A0X8G531</accession>
<sequence>MKNTFTTIVLIISTVYFGFSQTKNFIDQPFIETRSKVDTLITPDRIYLSILITEKDTKGRISVEELENNMAVKLKDLGIDLDKQISLSDLSSNFKKYFLRQKDVLKSKAYSLIVYDALTAGKVIMELEKINISNVFLEKTEYSKIEKLKLELKSKAIEKAKRNAIAMLNPLNQIVGNAIFISDLGYISTQLSGRVAGIQIRGMSSLKENRFKPIDIEFKKIKVESEVLIKFKIE</sequence>
<evidence type="ECO:0008006" key="3">
    <source>
        <dbReference type="Google" id="ProtNLM"/>
    </source>
</evidence>
<dbReference type="AlphaFoldDB" id="A0A0X8G531"/>
<reference evidence="1 2" key="2">
    <citation type="journal article" date="2016" name="Int. J. Syst. Evol. Microbiol.">
        <title>Lutibacter profundi sp. nov., isolated from a deep-sea hydrothermal system on the Arctic Mid-Ocean Ridge and emended description of the genus Lutibacter.</title>
        <authorList>
            <person name="Le Moine Bauer S."/>
            <person name="Roalkvam I."/>
            <person name="Steen I.H."/>
            <person name="Dahle H."/>
        </authorList>
    </citation>
    <scope>NUCLEOTIDE SEQUENCE [LARGE SCALE GENOMIC DNA]</scope>
    <source>
        <strain evidence="1 2">LP1</strain>
    </source>
</reference>
<dbReference type="Pfam" id="PF04402">
    <property type="entry name" value="SIMPL"/>
    <property type="match status" value="1"/>
</dbReference>
<gene>
    <name evidence="1" type="ORF">Lupro_02730</name>
</gene>
<dbReference type="InterPro" id="IPR007497">
    <property type="entry name" value="SIMPL/DUF541"/>
</dbReference>
<dbReference type="Proteomes" id="UP000059672">
    <property type="component" value="Chromosome"/>
</dbReference>
<name>A0A0X8G531_9FLAO</name>
<proteinExistence type="predicted"/>